<keyword evidence="2" id="KW-1185">Reference proteome</keyword>
<comment type="caution">
    <text evidence="1">The sequence shown here is derived from an EMBL/GenBank/DDBJ whole genome shotgun (WGS) entry which is preliminary data.</text>
</comment>
<accession>A0ABU8WDW2</accession>
<dbReference type="EMBL" id="JBBKZV010000071">
    <property type="protein sequence ID" value="MEJ8827451.1"/>
    <property type="molecule type" value="Genomic_DNA"/>
</dbReference>
<dbReference type="RefSeq" id="WP_340368473.1">
    <property type="nucleotide sequence ID" value="NZ_JBBKZV010000071.1"/>
</dbReference>
<gene>
    <name evidence="1" type="ORF">WKW80_36675</name>
</gene>
<sequence length="159" mass="16989">MSDRVAVAGVLLELVRARLARSGSNKTSRTALHASVPVGERASVRRGLAALIDHGVLAMSGEDIGFTVKGRLVLARVLPRRGRTPLAVQHDDTSSTVLSSVLAAIDLDERFDPKGSVEEVQSLPARLEVARSLRRSSFPTKWLTGATCLLAIAAAWALR</sequence>
<proteinExistence type="predicted"/>
<organism evidence="1 2">
    <name type="scientific">Variovorax humicola</name>
    <dbReference type="NCBI Taxonomy" id="1769758"/>
    <lineage>
        <taxon>Bacteria</taxon>
        <taxon>Pseudomonadati</taxon>
        <taxon>Pseudomonadota</taxon>
        <taxon>Betaproteobacteria</taxon>
        <taxon>Burkholderiales</taxon>
        <taxon>Comamonadaceae</taxon>
        <taxon>Variovorax</taxon>
    </lineage>
</organism>
<protein>
    <submittedName>
        <fullName evidence="1">Uncharacterized protein</fullName>
    </submittedName>
</protein>
<dbReference type="Proteomes" id="UP001363010">
    <property type="component" value="Unassembled WGS sequence"/>
</dbReference>
<name>A0ABU8WDW2_9BURK</name>
<reference evidence="1 2" key="1">
    <citation type="submission" date="2024-03" db="EMBL/GenBank/DDBJ databases">
        <title>Novel species of the genus Variovorax.</title>
        <authorList>
            <person name="Liu Q."/>
            <person name="Xin Y.-H."/>
        </authorList>
    </citation>
    <scope>NUCLEOTIDE SEQUENCE [LARGE SCALE GENOMIC DNA]</scope>
    <source>
        <strain evidence="1 2">KACC 18501</strain>
    </source>
</reference>
<evidence type="ECO:0000313" key="2">
    <source>
        <dbReference type="Proteomes" id="UP001363010"/>
    </source>
</evidence>
<evidence type="ECO:0000313" key="1">
    <source>
        <dbReference type="EMBL" id="MEJ8827451.1"/>
    </source>
</evidence>